<keyword evidence="3" id="KW-1185">Reference proteome</keyword>
<dbReference type="Gramene" id="RZC43715">
    <property type="protein sequence ID" value="RZC43715"/>
    <property type="gene ID" value="C5167_036651"/>
</dbReference>
<organism evidence="2 3">
    <name type="scientific">Papaver somniferum</name>
    <name type="common">Opium poppy</name>
    <dbReference type="NCBI Taxonomy" id="3469"/>
    <lineage>
        <taxon>Eukaryota</taxon>
        <taxon>Viridiplantae</taxon>
        <taxon>Streptophyta</taxon>
        <taxon>Embryophyta</taxon>
        <taxon>Tracheophyta</taxon>
        <taxon>Spermatophyta</taxon>
        <taxon>Magnoliopsida</taxon>
        <taxon>Ranunculales</taxon>
        <taxon>Papaveraceae</taxon>
        <taxon>Papaveroideae</taxon>
        <taxon>Papaver</taxon>
    </lineage>
</organism>
<keyword evidence="1" id="KW-0175">Coiled coil</keyword>
<evidence type="ECO:0000256" key="1">
    <source>
        <dbReference type="SAM" id="Coils"/>
    </source>
</evidence>
<sequence>MKSDEASLCAQLKSENWVLECGKKRAEDEIEVLKMNFMKLQKELKDYTSKCHGLSTTLKVKEMECVGTESQLKELNESKIGVENELKEYEIMCGRLKEQIIKSLEDKRIASEREKEAKERTIKLEEEIKKMGSDLREKCVEFSKEIIDLKTVNQRAKEEMEIWKKKYTDLECEKRRADGEIELVKKKCRELEIQASEMLNHGSELEDYKTKCHGLSAALKVKKMECVGFEGKLKNLMSAKVALDHELEDRQTTCSRMKEDITGLTNVGKIMSEREKTSHDRIAYFEELVNKMESDEKDMLVQLKNANMVLERGKRRAEDEAGNWKKRFTELEMGLESLQKEYAYDDICEKYMDEYISRKMDGRVNAASVAHLTKSEKVLSPASLPATDFSSFHEMLFEDVHVSDTPNTKSQFDHSADFKVEKKNICSDTKVELVSKAKQQPGSETGGSCKENLVFLKQDGVTTSSICIIEIEDDVIEVSDGEDEKEIPLTHTCNNKGEDIDHASTDGTLKTLNKFLERPLSVWGSLDKNIQFSSTMKRCKVSTSRSVSQEDDKFPNIKI</sequence>
<dbReference type="Proteomes" id="UP000316621">
    <property type="component" value="Chromosome 1"/>
</dbReference>
<gene>
    <name evidence="2" type="ORF">C5167_036651</name>
</gene>
<evidence type="ECO:0000313" key="3">
    <source>
        <dbReference type="Proteomes" id="UP000316621"/>
    </source>
</evidence>
<dbReference type="PANTHER" id="PTHR34380:SF1">
    <property type="entry name" value="OS01G0221300 PROTEIN"/>
    <property type="match status" value="1"/>
</dbReference>
<name>A0A4Y7I8I2_PAPSO</name>
<evidence type="ECO:0000313" key="2">
    <source>
        <dbReference type="EMBL" id="RZC43715.1"/>
    </source>
</evidence>
<reference evidence="2 3" key="1">
    <citation type="journal article" date="2018" name="Science">
        <title>The opium poppy genome and morphinan production.</title>
        <authorList>
            <person name="Guo L."/>
            <person name="Winzer T."/>
            <person name="Yang X."/>
            <person name="Li Y."/>
            <person name="Ning Z."/>
            <person name="He Z."/>
            <person name="Teodor R."/>
            <person name="Lu Y."/>
            <person name="Bowser T.A."/>
            <person name="Graham I.A."/>
            <person name="Ye K."/>
        </authorList>
    </citation>
    <scope>NUCLEOTIDE SEQUENCE [LARGE SCALE GENOMIC DNA]</scope>
    <source>
        <strain evidence="3">cv. HN1</strain>
        <tissue evidence="2">Leaves</tissue>
    </source>
</reference>
<dbReference type="EMBL" id="CM010715">
    <property type="protein sequence ID" value="RZC43715.1"/>
    <property type="molecule type" value="Genomic_DNA"/>
</dbReference>
<feature type="coiled-coil region" evidence="1">
    <location>
        <begin position="23"/>
        <end position="201"/>
    </location>
</feature>
<dbReference type="AlphaFoldDB" id="A0A4Y7I8I2"/>
<protein>
    <submittedName>
        <fullName evidence="2">Uncharacterized protein</fullName>
    </submittedName>
</protein>
<accession>A0A4Y7I8I2</accession>
<dbReference type="PANTHER" id="PTHR34380">
    <property type="entry name" value="BNAA03G12380D PROTEIN"/>
    <property type="match status" value="1"/>
</dbReference>
<proteinExistence type="predicted"/>